<keyword evidence="2" id="KW-1185">Reference proteome</keyword>
<name>A0A3M7R2R2_BRAPC</name>
<organism evidence="1 2">
    <name type="scientific">Brachionus plicatilis</name>
    <name type="common">Marine rotifer</name>
    <name type="synonym">Brachionus muelleri</name>
    <dbReference type="NCBI Taxonomy" id="10195"/>
    <lineage>
        <taxon>Eukaryota</taxon>
        <taxon>Metazoa</taxon>
        <taxon>Spiralia</taxon>
        <taxon>Gnathifera</taxon>
        <taxon>Rotifera</taxon>
        <taxon>Eurotatoria</taxon>
        <taxon>Monogononta</taxon>
        <taxon>Pseudotrocha</taxon>
        <taxon>Ploima</taxon>
        <taxon>Brachionidae</taxon>
        <taxon>Brachionus</taxon>
    </lineage>
</organism>
<dbReference type="Proteomes" id="UP000276133">
    <property type="component" value="Unassembled WGS sequence"/>
</dbReference>
<evidence type="ECO:0000313" key="1">
    <source>
        <dbReference type="EMBL" id="RNA17651.1"/>
    </source>
</evidence>
<dbReference type="AlphaFoldDB" id="A0A3M7R2R2"/>
<sequence>MSMVKTKFLLNHVQKRSSKKIKLLVFFFRVKCLDLENFFKFDSTIVITKRGIKMHFVYYMMGE</sequence>
<gene>
    <name evidence="1" type="ORF">BpHYR1_028441</name>
</gene>
<protein>
    <submittedName>
        <fullName evidence="1">Uncharacterized protein</fullName>
    </submittedName>
</protein>
<reference evidence="1 2" key="1">
    <citation type="journal article" date="2018" name="Sci. Rep.">
        <title>Genomic signatures of local adaptation to the degree of environmental predictability in rotifers.</title>
        <authorList>
            <person name="Franch-Gras L."/>
            <person name="Hahn C."/>
            <person name="Garcia-Roger E.M."/>
            <person name="Carmona M.J."/>
            <person name="Serra M."/>
            <person name="Gomez A."/>
        </authorList>
    </citation>
    <scope>NUCLEOTIDE SEQUENCE [LARGE SCALE GENOMIC DNA]</scope>
    <source>
        <strain evidence="1">HYR1</strain>
    </source>
</reference>
<comment type="caution">
    <text evidence="1">The sequence shown here is derived from an EMBL/GenBank/DDBJ whole genome shotgun (WGS) entry which is preliminary data.</text>
</comment>
<proteinExistence type="predicted"/>
<accession>A0A3M7R2R2</accession>
<evidence type="ECO:0000313" key="2">
    <source>
        <dbReference type="Proteomes" id="UP000276133"/>
    </source>
</evidence>
<dbReference type="EMBL" id="REGN01004409">
    <property type="protein sequence ID" value="RNA17651.1"/>
    <property type="molecule type" value="Genomic_DNA"/>
</dbReference>